<keyword evidence="2" id="KW-1185">Reference proteome</keyword>
<evidence type="ECO:0000313" key="1">
    <source>
        <dbReference type="EnsemblPlants" id="AET2Gv20007000.10"/>
    </source>
</evidence>
<reference evidence="1" key="4">
    <citation type="submission" date="2019-03" db="UniProtKB">
        <authorList>
            <consortium name="EnsemblPlants"/>
        </authorList>
    </citation>
    <scope>IDENTIFICATION</scope>
</reference>
<name>A0A453A6R4_AEGTS</name>
<dbReference type="Gramene" id="AET2Gv20007000.10">
    <property type="protein sequence ID" value="AET2Gv20007000.10"/>
    <property type="gene ID" value="AET2Gv20007000"/>
</dbReference>
<evidence type="ECO:0000313" key="2">
    <source>
        <dbReference type="Proteomes" id="UP000015105"/>
    </source>
</evidence>
<reference evidence="2" key="1">
    <citation type="journal article" date="2014" name="Science">
        <title>Ancient hybridizations among the ancestral genomes of bread wheat.</title>
        <authorList>
            <consortium name="International Wheat Genome Sequencing Consortium,"/>
            <person name="Marcussen T."/>
            <person name="Sandve S.R."/>
            <person name="Heier L."/>
            <person name="Spannagl M."/>
            <person name="Pfeifer M."/>
            <person name="Jakobsen K.S."/>
            <person name="Wulff B.B."/>
            <person name="Steuernagel B."/>
            <person name="Mayer K.F."/>
            <person name="Olsen O.A."/>
        </authorList>
    </citation>
    <scope>NUCLEOTIDE SEQUENCE [LARGE SCALE GENOMIC DNA]</scope>
    <source>
        <strain evidence="2">cv. AL8/78</strain>
    </source>
</reference>
<dbReference type="PANTHER" id="PTHR47251">
    <property type="entry name" value="FINGER DOMAIN PROTEIN, PUTATIVE (AFU_ORTHOLOGUE AFUA_3G04180)-RELATED"/>
    <property type="match status" value="1"/>
</dbReference>
<accession>A0A453A6R4</accession>
<reference evidence="2" key="2">
    <citation type="journal article" date="2017" name="Nat. Plants">
        <title>The Aegilops tauschii genome reveals multiple impacts of transposons.</title>
        <authorList>
            <person name="Zhao G."/>
            <person name="Zou C."/>
            <person name="Li K."/>
            <person name="Wang K."/>
            <person name="Li T."/>
            <person name="Gao L."/>
            <person name="Zhang X."/>
            <person name="Wang H."/>
            <person name="Yang Z."/>
            <person name="Liu X."/>
            <person name="Jiang W."/>
            <person name="Mao L."/>
            <person name="Kong X."/>
            <person name="Jiao Y."/>
            <person name="Jia J."/>
        </authorList>
    </citation>
    <scope>NUCLEOTIDE SEQUENCE [LARGE SCALE GENOMIC DNA]</scope>
    <source>
        <strain evidence="2">cv. AL8/78</strain>
    </source>
</reference>
<dbReference type="AlphaFoldDB" id="A0A453A6R4"/>
<proteinExistence type="predicted"/>
<reference evidence="1" key="3">
    <citation type="journal article" date="2017" name="Nature">
        <title>Genome sequence of the progenitor of the wheat D genome Aegilops tauschii.</title>
        <authorList>
            <person name="Luo M.C."/>
            <person name="Gu Y.Q."/>
            <person name="Puiu D."/>
            <person name="Wang H."/>
            <person name="Twardziok S.O."/>
            <person name="Deal K.R."/>
            <person name="Huo N."/>
            <person name="Zhu T."/>
            <person name="Wang L."/>
            <person name="Wang Y."/>
            <person name="McGuire P.E."/>
            <person name="Liu S."/>
            <person name="Long H."/>
            <person name="Ramasamy R.K."/>
            <person name="Rodriguez J.C."/>
            <person name="Van S.L."/>
            <person name="Yuan L."/>
            <person name="Wang Z."/>
            <person name="Xia Z."/>
            <person name="Xiao L."/>
            <person name="Anderson O.D."/>
            <person name="Ouyang S."/>
            <person name="Liang Y."/>
            <person name="Zimin A.V."/>
            <person name="Pertea G."/>
            <person name="Qi P."/>
            <person name="Bennetzen J.L."/>
            <person name="Dai X."/>
            <person name="Dawson M.W."/>
            <person name="Muller H.G."/>
            <person name="Kugler K."/>
            <person name="Rivarola-Duarte L."/>
            <person name="Spannagl M."/>
            <person name="Mayer K.F.X."/>
            <person name="Lu F.H."/>
            <person name="Bevan M.W."/>
            <person name="Leroy P."/>
            <person name="Li P."/>
            <person name="You F.M."/>
            <person name="Sun Q."/>
            <person name="Liu Z."/>
            <person name="Lyons E."/>
            <person name="Wicker T."/>
            <person name="Salzberg S.L."/>
            <person name="Devos K.M."/>
            <person name="Dvorak J."/>
        </authorList>
    </citation>
    <scope>NUCLEOTIDE SEQUENCE [LARGE SCALE GENOMIC DNA]</scope>
    <source>
        <strain evidence="1">cv. AL8/78</strain>
    </source>
</reference>
<dbReference type="Proteomes" id="UP000015105">
    <property type="component" value="Chromosome 2D"/>
</dbReference>
<dbReference type="EnsemblPlants" id="AET2Gv20007000.10">
    <property type="protein sequence ID" value="AET2Gv20007000.10"/>
    <property type="gene ID" value="AET2Gv20007000"/>
</dbReference>
<reference evidence="1" key="5">
    <citation type="journal article" date="2021" name="G3 (Bethesda)">
        <title>Aegilops tauschii genome assembly Aet v5.0 features greater sequence contiguity and improved annotation.</title>
        <authorList>
            <person name="Wang L."/>
            <person name="Zhu T."/>
            <person name="Rodriguez J.C."/>
            <person name="Deal K.R."/>
            <person name="Dubcovsky J."/>
            <person name="McGuire P.E."/>
            <person name="Lux T."/>
            <person name="Spannagl M."/>
            <person name="Mayer K.F.X."/>
            <person name="Baldrich P."/>
            <person name="Meyers B.C."/>
            <person name="Huo N."/>
            <person name="Gu Y.Q."/>
            <person name="Zhou H."/>
            <person name="Devos K.M."/>
            <person name="Bennetzen J.L."/>
            <person name="Unver T."/>
            <person name="Budak H."/>
            <person name="Gulick P.J."/>
            <person name="Galiba G."/>
            <person name="Kalapos B."/>
            <person name="Nelson D.R."/>
            <person name="Li P."/>
            <person name="You F.M."/>
            <person name="Luo M.C."/>
            <person name="Dvorak J."/>
        </authorList>
    </citation>
    <scope>NUCLEOTIDE SEQUENCE [LARGE SCALE GENOMIC DNA]</scope>
    <source>
        <strain evidence="1">cv. AL8/78</strain>
    </source>
</reference>
<sequence length="40" mass="4470">CFDAGILEPIKAGIRDAKLGVGKQEQDDFFTAEDNFCIFF</sequence>
<protein>
    <submittedName>
        <fullName evidence="1">Uncharacterized protein</fullName>
    </submittedName>
</protein>
<organism evidence="1 2">
    <name type="scientific">Aegilops tauschii subsp. strangulata</name>
    <name type="common">Goatgrass</name>
    <dbReference type="NCBI Taxonomy" id="200361"/>
    <lineage>
        <taxon>Eukaryota</taxon>
        <taxon>Viridiplantae</taxon>
        <taxon>Streptophyta</taxon>
        <taxon>Embryophyta</taxon>
        <taxon>Tracheophyta</taxon>
        <taxon>Spermatophyta</taxon>
        <taxon>Magnoliopsida</taxon>
        <taxon>Liliopsida</taxon>
        <taxon>Poales</taxon>
        <taxon>Poaceae</taxon>
        <taxon>BOP clade</taxon>
        <taxon>Pooideae</taxon>
        <taxon>Triticodae</taxon>
        <taxon>Triticeae</taxon>
        <taxon>Triticinae</taxon>
        <taxon>Aegilops</taxon>
    </lineage>
</organism>
<dbReference type="PANTHER" id="PTHR47251:SF1">
    <property type="entry name" value="FINGER DOMAIN PROTEIN, PUTATIVE (AFU_ORTHOLOGUE AFUA_3G04180)-RELATED"/>
    <property type="match status" value="1"/>
</dbReference>